<sequence>MSLGVGFSVTQNEEFQANDFIPATPEKRSYLTPLNENQMGGANWQERADVYIPEMPNYNTIGQNVDIISHYECDASMNQENRADHIASYRTQFFQNASTSSNKDPFVEQMLWEDPDSYSSVNSTLGRIIDLAAQRPLLQKWQSEDINISRDYNPGGFSLTKQNYYLGLNPTSSMVKGPLIPKVLSQVENSSRDSKASNLLLSNQNHCLGSYRPDGGNSNSKIPYYGLSIPSQSSYDLNSSPRTEADSLPSITNSLQFTPITPDQDKKSARNQLSLILNSIIDESKSQEKDWQVNLVVCQGKDTIQQHCSELQNIVDTSCAGISTPYEENKDSDKRSDRGIDPNKTPEQKPPRRRKHRPKVIEESKPKRTRKPAVPRNTESKESHPGKRKYVRKKALNKDTTREAADANTGKATKSCRRVLNFDLDRNKDDNQGEIVAQPEERQQQTMMAPNTTSDSQAKELCSGTDHIFLSAVQSGLHKSLVLENQKPGQASIIASPSMNQLQNDNSLTHRQVVLTTPRITAKDISKKDFHIASRYLEKGNTDLDQNICGKQYTPMQQHTHAEEKCQDGSQGEAYCGNLGKNELITPSISQPSQETLSNSNEERGFKRGHCHITRKINHCPTKLMGSDLCKEVFQVDECHRNDNFLTTGFSQTHKKKKIGTDNTNIYKIPCIEEAEDLGKDETTRANDVHPKGLTSKLNLFMLNSNSVNNRIAETRDRNINKFNSDSFHCTNLEHNLLKQQISSQPHFHIERMKSTSGPSQVHSFYPQTTVEKCSHLQPPPCKESPGQGNWQMFHTCNNNMLAKKQTVETTPFKSASSEVQKMLQTFCEYQQSSIKRRGPKKKQTHPIEEIIFRFKGLNLNESSDELQRQEQNAIVPYKGDGAVVPYEGFEYIKKHRPRPKVDLDPETNRIWNFLMGNEGGEGLEETNKEKEKWWENERKVFHGRVDSFIARMHLVQGDRRFSRWKGSVVDSVIGVFLTQNVSDHLSSSAFMSLAARFPLKSTRNQRQDNTLDKEPEISIINPDDTIKWHEVLSQPINSQSSPTLHECVEQQRGSDTSGIERRLVETQTQSQEGEFFSSQGPFDSITLGIERTRSCSDSNSEAEGPTGCRLSNIRAPSDSLWMEKNIQELRTDVNGSLVLNEESNHEQIENGPLNSRSGSAKLQNFPSVAYSLNPDHTCMQVPVDPFRKNELHMAPNSEVPELGCLEALGEESISSWSSTATKFIKKKIVGEQAESFNNCSVQQNGLWKYQKSSTTNLNASFGNHSTQKEGNPQAGAQPGQSQPSCNSYQYMRNNTFQSENKDAIETVKLAEALTKTQDPTNKHVRNASKATEKASDVVENISVANAHMHKETKMVEPNSKDQICSADHARSETRTKLSKERKGNAVNMKKNAIDWDYLRKQVEKNGRRKERGINTMDSLDYEAVRHANVKEIADAIKERGMNNMLAERIKEFLNRLVREHGSVDLEWLRDVPPDKAKDYLLSFRGLGLKSVECVRLLTLHHLAFPVDTNVGRIAVRLGWVPLQPLPESLQLHLLELYPILESIQKYLWPRLCKLDQRTLYELHYQMITFGKVFCTKSKPNCNACPMRGECRHFASAFASARLALPGPEEKSIVSSTVSIQEERNPALGINFAPLPPPENYSLEEARPEIGKCEPIIEVPATPEQECTEVPEVDIEDSFYEDPDEIPTIKLNIEEFTVTVQNFMQKNMELREADMSKALVALNPEAASIPTPKLKNVSRLRTEHQVYELPDSHPLLEGLDRREPDDPSPYLLAIWTPGETANSIQLPERRCSSQETNKLCKEKTCFSCNSIREANSQTVRGTLLIPCRTAMRGSFPLNGTYFQVNEVFADHDSSLNPIDVPREWIWNLPRRIVYFGTSVSTIFKGLSTQGIQYCFWKGFVCVRGFDQTTRAPRPLMARLHFPATREQKAM</sequence>
<dbReference type="PANTHER" id="PTHR46213:SF24">
    <property type="entry name" value="HHH-GPD DOMAIN-CONTAINING PROTEIN"/>
    <property type="match status" value="1"/>
</dbReference>
<dbReference type="Gene3D" id="1.10.340.30">
    <property type="entry name" value="Hypothetical protein, domain 2"/>
    <property type="match status" value="1"/>
</dbReference>
<evidence type="ECO:0000256" key="7">
    <source>
        <dbReference type="ARBA" id="ARBA00023014"/>
    </source>
</evidence>
<dbReference type="Pfam" id="PF15628">
    <property type="entry name" value="RRM_DME"/>
    <property type="match status" value="1"/>
</dbReference>
<feature type="compositionally biased region" description="Basic residues" evidence="10">
    <location>
        <begin position="386"/>
        <end position="395"/>
    </location>
</feature>
<gene>
    <name evidence="12" type="ORF">FNV43_RR25249</name>
</gene>
<dbReference type="GO" id="GO:0019104">
    <property type="term" value="F:DNA N-glycosylase activity"/>
    <property type="evidence" value="ECO:0007669"/>
    <property type="project" value="InterPro"/>
</dbReference>
<evidence type="ECO:0000313" key="12">
    <source>
        <dbReference type="EMBL" id="KAF3434146.1"/>
    </source>
</evidence>
<keyword evidence="9" id="KW-0539">Nucleus</keyword>
<evidence type="ECO:0000259" key="11">
    <source>
        <dbReference type="SMART" id="SM00478"/>
    </source>
</evidence>
<dbReference type="GO" id="GO:0006284">
    <property type="term" value="P:base-excision repair"/>
    <property type="evidence" value="ECO:0007669"/>
    <property type="project" value="InterPro"/>
</dbReference>
<dbReference type="GO" id="GO:0046872">
    <property type="term" value="F:metal ion binding"/>
    <property type="evidence" value="ECO:0007669"/>
    <property type="project" value="UniProtKB-KW"/>
</dbReference>
<evidence type="ECO:0000256" key="5">
    <source>
        <dbReference type="ARBA" id="ARBA00022723"/>
    </source>
</evidence>
<evidence type="ECO:0000256" key="9">
    <source>
        <dbReference type="ARBA" id="ARBA00023242"/>
    </source>
</evidence>
<dbReference type="SUPFAM" id="SSF48150">
    <property type="entry name" value="DNA-glycosylase"/>
    <property type="match status" value="1"/>
</dbReference>
<dbReference type="Proteomes" id="UP000796880">
    <property type="component" value="Unassembled WGS sequence"/>
</dbReference>
<evidence type="ECO:0000256" key="3">
    <source>
        <dbReference type="ARBA" id="ARBA00005646"/>
    </source>
</evidence>
<dbReference type="GO" id="GO:0003906">
    <property type="term" value="F:DNA-(apurinic or apyrimidinic site) endonuclease activity"/>
    <property type="evidence" value="ECO:0007669"/>
    <property type="project" value="UniProtKB-ARBA"/>
</dbReference>
<dbReference type="FunFam" id="1.10.1670.10:FF:000004">
    <property type="entry name" value="DNA glycosylase/AP lyase ROS1"/>
    <property type="match status" value="1"/>
</dbReference>
<evidence type="ECO:0000256" key="10">
    <source>
        <dbReference type="SAM" id="MobiDB-lite"/>
    </source>
</evidence>
<evidence type="ECO:0000256" key="6">
    <source>
        <dbReference type="ARBA" id="ARBA00023004"/>
    </source>
</evidence>
<evidence type="ECO:0000256" key="8">
    <source>
        <dbReference type="ARBA" id="ARBA00023125"/>
    </source>
</evidence>
<dbReference type="SMART" id="SM00478">
    <property type="entry name" value="ENDO3c"/>
    <property type="match status" value="1"/>
</dbReference>
<dbReference type="Gene3D" id="1.10.1670.10">
    <property type="entry name" value="Helix-hairpin-Helix base-excision DNA repair enzymes (C-terminal)"/>
    <property type="match status" value="1"/>
</dbReference>
<comment type="caution">
    <text evidence="12">The sequence shown here is derived from an EMBL/GenBank/DDBJ whole genome shotgun (WGS) entry which is preliminary data.</text>
</comment>
<name>A0A8K0DST3_9ROSA</name>
<dbReference type="GO" id="GO:0035514">
    <property type="term" value="F:DNA demethylase activity"/>
    <property type="evidence" value="ECO:0007669"/>
    <property type="project" value="InterPro"/>
</dbReference>
<feature type="compositionally biased region" description="Low complexity" evidence="10">
    <location>
        <begin position="1273"/>
        <end position="1285"/>
    </location>
</feature>
<evidence type="ECO:0000256" key="1">
    <source>
        <dbReference type="ARBA" id="ARBA00001966"/>
    </source>
</evidence>
<keyword evidence="7" id="KW-0411">Iron-sulfur</keyword>
<dbReference type="GO" id="GO:0141166">
    <property type="term" value="P:chromosomal 5-methylcytosine DNA demethylation pathway"/>
    <property type="evidence" value="ECO:0007669"/>
    <property type="project" value="InterPro"/>
</dbReference>
<feature type="region of interest" description="Disordered" evidence="10">
    <location>
        <begin position="1258"/>
        <end position="1287"/>
    </location>
</feature>
<feature type="compositionally biased region" description="Polar residues" evidence="10">
    <location>
        <begin position="1258"/>
        <end position="1271"/>
    </location>
</feature>
<reference evidence="12" key="1">
    <citation type="submission" date="2020-03" db="EMBL/GenBank/DDBJ databases">
        <title>A high-quality chromosome-level genome assembly of a woody plant with both climbing and erect habits, Rhamnella rubrinervis.</title>
        <authorList>
            <person name="Lu Z."/>
            <person name="Yang Y."/>
            <person name="Zhu X."/>
            <person name="Sun Y."/>
        </authorList>
    </citation>
    <scope>NUCLEOTIDE SEQUENCE</scope>
    <source>
        <strain evidence="12">BYM</strain>
        <tissue evidence="12">Leaf</tissue>
    </source>
</reference>
<keyword evidence="4" id="KW-0004">4Fe-4S</keyword>
<dbReference type="SMART" id="SM00525">
    <property type="entry name" value="FES"/>
    <property type="match status" value="1"/>
</dbReference>
<dbReference type="InterPro" id="IPR003265">
    <property type="entry name" value="HhH-GPD_domain"/>
</dbReference>
<dbReference type="InterPro" id="IPR028924">
    <property type="entry name" value="Perm-CXXC"/>
</dbReference>
<dbReference type="GO" id="GO:0005634">
    <property type="term" value="C:nucleus"/>
    <property type="evidence" value="ECO:0007669"/>
    <property type="project" value="UniProtKB-SubCell"/>
</dbReference>
<dbReference type="GO" id="GO:0051539">
    <property type="term" value="F:4 iron, 4 sulfur cluster binding"/>
    <property type="evidence" value="ECO:0007669"/>
    <property type="project" value="UniProtKB-KW"/>
</dbReference>
<comment type="similarity">
    <text evidence="3">Belongs to the DNA glycosylase family. DEMETER subfamily.</text>
</comment>
<keyword evidence="6" id="KW-0408">Iron</keyword>
<dbReference type="OrthoDB" id="1183139at2759"/>
<comment type="subcellular location">
    <subcellularLocation>
        <location evidence="2">Nucleus</location>
    </subcellularLocation>
</comment>
<organism evidence="12 13">
    <name type="scientific">Rhamnella rubrinervis</name>
    <dbReference type="NCBI Taxonomy" id="2594499"/>
    <lineage>
        <taxon>Eukaryota</taxon>
        <taxon>Viridiplantae</taxon>
        <taxon>Streptophyta</taxon>
        <taxon>Embryophyta</taxon>
        <taxon>Tracheophyta</taxon>
        <taxon>Spermatophyta</taxon>
        <taxon>Magnoliopsida</taxon>
        <taxon>eudicotyledons</taxon>
        <taxon>Gunneridae</taxon>
        <taxon>Pentapetalae</taxon>
        <taxon>rosids</taxon>
        <taxon>fabids</taxon>
        <taxon>Rosales</taxon>
        <taxon>Rhamnaceae</taxon>
        <taxon>rhamnoid group</taxon>
        <taxon>Rhamneae</taxon>
        <taxon>Rhamnella</taxon>
    </lineage>
</organism>
<evidence type="ECO:0000256" key="4">
    <source>
        <dbReference type="ARBA" id="ARBA00022485"/>
    </source>
</evidence>
<feature type="compositionally biased region" description="Basic and acidic residues" evidence="10">
    <location>
        <begin position="327"/>
        <end position="350"/>
    </location>
</feature>
<feature type="domain" description="HhH-GPD" evidence="11">
    <location>
        <begin position="1411"/>
        <end position="1573"/>
    </location>
</feature>
<feature type="region of interest" description="Disordered" evidence="10">
    <location>
        <begin position="325"/>
        <end position="412"/>
    </location>
</feature>
<keyword evidence="8" id="KW-0238">DNA-binding</keyword>
<evidence type="ECO:0000256" key="2">
    <source>
        <dbReference type="ARBA" id="ARBA00004123"/>
    </source>
</evidence>
<keyword evidence="13" id="KW-1185">Reference proteome</keyword>
<dbReference type="InterPro" id="IPR028925">
    <property type="entry name" value="RRM_DME"/>
</dbReference>
<dbReference type="CDD" id="cd00056">
    <property type="entry name" value="ENDO3c"/>
    <property type="match status" value="1"/>
</dbReference>
<dbReference type="Pfam" id="PF15629">
    <property type="entry name" value="Perm-CXXC"/>
    <property type="match status" value="1"/>
</dbReference>
<dbReference type="EMBL" id="VOIH02000011">
    <property type="protein sequence ID" value="KAF3434146.1"/>
    <property type="molecule type" value="Genomic_DNA"/>
</dbReference>
<comment type="cofactor">
    <cofactor evidence="1">
        <name>[4Fe-4S] cluster</name>
        <dbReference type="ChEBI" id="CHEBI:49883"/>
    </cofactor>
</comment>
<feature type="region of interest" description="Disordered" evidence="10">
    <location>
        <begin position="1094"/>
        <end position="1114"/>
    </location>
</feature>
<dbReference type="PANTHER" id="PTHR46213">
    <property type="entry name" value="TRANSCRIPTIONAL ACTIVATOR DEMETER"/>
    <property type="match status" value="1"/>
</dbReference>
<accession>A0A8K0DST3</accession>
<evidence type="ECO:0000313" key="13">
    <source>
        <dbReference type="Proteomes" id="UP000796880"/>
    </source>
</evidence>
<protein>
    <recommendedName>
        <fullName evidence="11">HhH-GPD domain-containing protein</fullName>
    </recommendedName>
</protein>
<dbReference type="InterPro" id="IPR011257">
    <property type="entry name" value="DNA_glycosylase"/>
</dbReference>
<dbReference type="GO" id="GO:0003677">
    <property type="term" value="F:DNA binding"/>
    <property type="evidence" value="ECO:0007669"/>
    <property type="project" value="UniProtKB-KW"/>
</dbReference>
<keyword evidence="5" id="KW-0479">Metal-binding</keyword>
<proteinExistence type="inferred from homology"/>
<dbReference type="InterPro" id="IPR023170">
    <property type="entry name" value="HhH_base_excis_C"/>
</dbReference>
<dbReference type="InterPro" id="IPR003651">
    <property type="entry name" value="Endonuclease3_FeS-loop_motif"/>
</dbReference>
<dbReference type="InterPro" id="IPR044811">
    <property type="entry name" value="DME/ROS1"/>
</dbReference>
<feature type="compositionally biased region" description="Basic and acidic residues" evidence="10">
    <location>
        <begin position="396"/>
        <end position="405"/>
    </location>
</feature>